<dbReference type="InterPro" id="IPR018908">
    <property type="entry name" value="TMEM234"/>
</dbReference>
<evidence type="ECO:0000256" key="2">
    <source>
        <dbReference type="ARBA" id="ARBA00022692"/>
    </source>
</evidence>
<evidence type="ECO:0000313" key="5">
    <source>
        <dbReference type="EMBL" id="ORY49944.1"/>
    </source>
</evidence>
<gene>
    <name evidence="5" type="ORF">BCR33DRAFT_713540</name>
</gene>
<dbReference type="EMBL" id="MCGO01000008">
    <property type="protein sequence ID" value="ORY49944.1"/>
    <property type="molecule type" value="Genomic_DNA"/>
</dbReference>
<evidence type="ECO:0000256" key="3">
    <source>
        <dbReference type="ARBA" id="ARBA00022989"/>
    </source>
</evidence>
<proteinExistence type="predicted"/>
<keyword evidence="4" id="KW-0472">Membrane</keyword>
<dbReference type="PANTHER" id="PTHR28668:SF1">
    <property type="entry name" value="TRANSMEMBRANE PROTEIN 234"/>
    <property type="match status" value="1"/>
</dbReference>
<evidence type="ECO:0000256" key="4">
    <source>
        <dbReference type="ARBA" id="ARBA00023136"/>
    </source>
</evidence>
<sequence>MQAARQRLHARRSACENVGGLLAVAVCWGFTNPFIKRGSDGVELVSKKHAKDPWYIRTLQEQWFLLTRCGSAVYYYTLGNSNLSMIVPITNSLNLAFTILAGTLLGEEIGSRSEYT</sequence>
<dbReference type="PANTHER" id="PTHR28668">
    <property type="entry name" value="TRANSMEMBRANE PROTEIN 234"/>
    <property type="match status" value="1"/>
</dbReference>
<evidence type="ECO:0000256" key="1">
    <source>
        <dbReference type="ARBA" id="ARBA00004141"/>
    </source>
</evidence>
<dbReference type="Pfam" id="PF10639">
    <property type="entry name" value="TMEM234"/>
    <property type="match status" value="1"/>
</dbReference>
<dbReference type="Proteomes" id="UP000193642">
    <property type="component" value="Unassembled WGS sequence"/>
</dbReference>
<dbReference type="OrthoDB" id="43458at2759"/>
<keyword evidence="6" id="KW-1185">Reference proteome</keyword>
<reference evidence="5 6" key="1">
    <citation type="submission" date="2016-07" db="EMBL/GenBank/DDBJ databases">
        <title>Pervasive Adenine N6-methylation of Active Genes in Fungi.</title>
        <authorList>
            <consortium name="DOE Joint Genome Institute"/>
            <person name="Mondo S.J."/>
            <person name="Dannebaum R.O."/>
            <person name="Kuo R.C."/>
            <person name="Labutti K."/>
            <person name="Haridas S."/>
            <person name="Kuo A."/>
            <person name="Salamov A."/>
            <person name="Ahrendt S.R."/>
            <person name="Lipzen A."/>
            <person name="Sullivan W."/>
            <person name="Andreopoulos W.B."/>
            <person name="Clum A."/>
            <person name="Lindquist E."/>
            <person name="Daum C."/>
            <person name="Ramamoorthy G.K."/>
            <person name="Gryganskyi A."/>
            <person name="Culley D."/>
            <person name="Magnuson J.K."/>
            <person name="James T.Y."/>
            <person name="O'Malley M.A."/>
            <person name="Stajich J.E."/>
            <person name="Spatafora J.W."/>
            <person name="Visel A."/>
            <person name="Grigoriev I.V."/>
        </authorList>
    </citation>
    <scope>NUCLEOTIDE SEQUENCE [LARGE SCALE GENOMIC DNA]</scope>
    <source>
        <strain evidence="5 6">JEL800</strain>
    </source>
</reference>
<accession>A0A1Y2CSU6</accession>
<comment type="subcellular location">
    <subcellularLocation>
        <location evidence="1">Membrane</location>
        <topology evidence="1">Multi-pass membrane protein</topology>
    </subcellularLocation>
</comment>
<keyword evidence="2" id="KW-0812">Transmembrane</keyword>
<dbReference type="GO" id="GO:0016020">
    <property type="term" value="C:membrane"/>
    <property type="evidence" value="ECO:0007669"/>
    <property type="project" value="UniProtKB-SubCell"/>
</dbReference>
<protein>
    <submittedName>
        <fullName evidence="5">Uncharacterized protein</fullName>
    </submittedName>
</protein>
<evidence type="ECO:0000313" key="6">
    <source>
        <dbReference type="Proteomes" id="UP000193642"/>
    </source>
</evidence>
<organism evidence="5 6">
    <name type="scientific">Rhizoclosmatium globosum</name>
    <dbReference type="NCBI Taxonomy" id="329046"/>
    <lineage>
        <taxon>Eukaryota</taxon>
        <taxon>Fungi</taxon>
        <taxon>Fungi incertae sedis</taxon>
        <taxon>Chytridiomycota</taxon>
        <taxon>Chytridiomycota incertae sedis</taxon>
        <taxon>Chytridiomycetes</taxon>
        <taxon>Chytridiales</taxon>
        <taxon>Chytriomycetaceae</taxon>
        <taxon>Rhizoclosmatium</taxon>
    </lineage>
</organism>
<dbReference type="AlphaFoldDB" id="A0A1Y2CSU6"/>
<name>A0A1Y2CSU6_9FUNG</name>
<keyword evidence="3" id="KW-1133">Transmembrane helix</keyword>
<comment type="caution">
    <text evidence="5">The sequence shown here is derived from an EMBL/GenBank/DDBJ whole genome shotgun (WGS) entry which is preliminary data.</text>
</comment>